<organism evidence="17 18">
    <name type="scientific">Amycolatopsis taiwanensis</name>
    <dbReference type="NCBI Taxonomy" id="342230"/>
    <lineage>
        <taxon>Bacteria</taxon>
        <taxon>Bacillati</taxon>
        <taxon>Actinomycetota</taxon>
        <taxon>Actinomycetes</taxon>
        <taxon>Pseudonocardiales</taxon>
        <taxon>Pseudonocardiaceae</taxon>
        <taxon>Amycolatopsis</taxon>
    </lineage>
</organism>
<dbReference type="GO" id="GO:0046961">
    <property type="term" value="F:proton-transporting ATPase activity, rotational mechanism"/>
    <property type="evidence" value="ECO:0007669"/>
    <property type="project" value="TreeGrafter"/>
</dbReference>
<evidence type="ECO:0000256" key="5">
    <source>
        <dbReference type="ARBA" id="ARBA00022547"/>
    </source>
</evidence>
<keyword evidence="7 14" id="KW-0375">Hydrogen ion transport</keyword>
<gene>
    <name evidence="14 17" type="primary">atpF</name>
    <name evidence="17" type="ORF">Atai01_18680</name>
</gene>
<feature type="coiled-coil region" evidence="16">
    <location>
        <begin position="63"/>
        <end position="94"/>
    </location>
</feature>
<keyword evidence="8 14" id="KW-1133">Transmembrane helix</keyword>
<keyword evidence="18" id="KW-1185">Reference proteome</keyword>
<dbReference type="Pfam" id="PF00430">
    <property type="entry name" value="ATP-synt_B"/>
    <property type="match status" value="1"/>
</dbReference>
<evidence type="ECO:0000256" key="6">
    <source>
        <dbReference type="ARBA" id="ARBA00022692"/>
    </source>
</evidence>
<dbReference type="InterPro" id="IPR005864">
    <property type="entry name" value="ATP_synth_F0_bsu_bac"/>
</dbReference>
<evidence type="ECO:0000256" key="2">
    <source>
        <dbReference type="ARBA" id="ARBA00005513"/>
    </source>
</evidence>
<dbReference type="SUPFAM" id="SSF81573">
    <property type="entry name" value="F1F0 ATP synthase subunit B, membrane domain"/>
    <property type="match status" value="1"/>
</dbReference>
<evidence type="ECO:0000256" key="8">
    <source>
        <dbReference type="ARBA" id="ARBA00022989"/>
    </source>
</evidence>
<comment type="subunit">
    <text evidence="13 14">F-type ATPases have 2 components, F(1) - the catalytic core - and F(0) - the membrane proton channel. F(1) has five subunits: alpha(3), beta(3), gamma(1), delta(1), epsilon(1). F(0) has three main subunits: a(1), b(2) and c(10-14). The alpha and beta chains form an alternating ring which encloses part of the gamma chain. F(1) is attached to F(0) by a central stalk formed by the gamma and epsilon chains, while a peripheral stalk is formed by the delta and b chains.</text>
</comment>
<evidence type="ECO:0000256" key="1">
    <source>
        <dbReference type="ARBA" id="ARBA00004162"/>
    </source>
</evidence>
<sequence>MSRDVLAEGNNFLLPNGTFFVELIIFLLVLLVIWRFVLPPVQKAMAERHDMLQRQLDESRQAGEKFEAAKAKYAEELAQARAESNRIRDEARAEGQRILDEHRERAQAEISDILRRGEEDLAAQREQVLSELREAVPSLSTALAGRVVGEGVIAGETHRETIDAFLAEQGAGQARKGD</sequence>
<proteinExistence type="inferred from homology"/>
<dbReference type="InterPro" id="IPR050059">
    <property type="entry name" value="ATP_synthase_B_chain"/>
</dbReference>
<keyword evidence="5 14" id="KW-0138">CF(0)</keyword>
<evidence type="ECO:0000256" key="11">
    <source>
        <dbReference type="ARBA" id="ARBA00023310"/>
    </source>
</evidence>
<comment type="function">
    <text evidence="12 14">F(1)F(0) ATP synthase produces ATP from ADP in the presence of a proton or sodium gradient. F-type ATPases consist of two structural domains, F(1) containing the extramembraneous catalytic core and F(0) containing the membrane proton channel, linked together by a central stalk and a peripheral stalk. During catalysis, ATP synthesis in the catalytic domain of F(1) is coupled via a rotary mechanism of the central stalk subunits to proton translocation.</text>
</comment>
<keyword evidence="6 14" id="KW-0812">Transmembrane</keyword>
<evidence type="ECO:0000256" key="12">
    <source>
        <dbReference type="ARBA" id="ARBA00025198"/>
    </source>
</evidence>
<comment type="function">
    <text evidence="14">Component of the F(0) channel, it forms part of the peripheral stalk, linking F(1) to F(0).</text>
</comment>
<evidence type="ECO:0000256" key="13">
    <source>
        <dbReference type="ARBA" id="ARBA00025830"/>
    </source>
</evidence>
<protein>
    <recommendedName>
        <fullName evidence="14">ATP synthase subunit b</fullName>
    </recommendedName>
    <alternativeName>
        <fullName evidence="14">ATP synthase F(0) sector subunit b</fullName>
    </alternativeName>
    <alternativeName>
        <fullName evidence="14">ATPase subunit I</fullName>
    </alternativeName>
    <alternativeName>
        <fullName evidence="14">F-type ATPase subunit b</fullName>
        <shortName evidence="14">F-ATPase subunit b</shortName>
    </alternativeName>
</protein>
<dbReference type="InterPro" id="IPR002146">
    <property type="entry name" value="ATP_synth_b/b'su_bac/chlpt"/>
</dbReference>
<keyword evidence="11 14" id="KW-0066">ATP synthesis</keyword>
<dbReference type="AlphaFoldDB" id="A0A9W6QXA4"/>
<dbReference type="InterPro" id="IPR028987">
    <property type="entry name" value="ATP_synth_B-like_membr_sf"/>
</dbReference>
<evidence type="ECO:0000256" key="3">
    <source>
        <dbReference type="ARBA" id="ARBA00022448"/>
    </source>
</evidence>
<dbReference type="HAMAP" id="MF_01398">
    <property type="entry name" value="ATP_synth_b_bprime"/>
    <property type="match status" value="1"/>
</dbReference>
<evidence type="ECO:0000313" key="18">
    <source>
        <dbReference type="Proteomes" id="UP001165136"/>
    </source>
</evidence>
<evidence type="ECO:0000313" key="17">
    <source>
        <dbReference type="EMBL" id="GLY65249.1"/>
    </source>
</evidence>
<keyword evidence="9 14" id="KW-0406">Ion transport</keyword>
<feature type="transmembrane region" description="Helical" evidence="14">
    <location>
        <begin position="20"/>
        <end position="38"/>
    </location>
</feature>
<keyword evidence="10 14" id="KW-0472">Membrane</keyword>
<keyword evidence="4 14" id="KW-1003">Cell membrane</keyword>
<comment type="subcellular location">
    <subcellularLocation>
        <location evidence="1 14">Cell membrane</location>
        <topology evidence="1 14">Single-pass membrane protein</topology>
    </subcellularLocation>
</comment>
<dbReference type="NCBIfam" id="NF004412">
    <property type="entry name" value="PRK05759.1-3"/>
    <property type="match status" value="1"/>
</dbReference>
<evidence type="ECO:0000256" key="10">
    <source>
        <dbReference type="ARBA" id="ARBA00023136"/>
    </source>
</evidence>
<evidence type="ECO:0000256" key="15">
    <source>
        <dbReference type="RuleBase" id="RU003848"/>
    </source>
</evidence>
<keyword evidence="3 14" id="KW-0813">Transport</keyword>
<dbReference type="PANTHER" id="PTHR33445">
    <property type="entry name" value="ATP SYNTHASE SUBUNIT B', CHLOROPLASTIC"/>
    <property type="match status" value="1"/>
</dbReference>
<comment type="caution">
    <text evidence="17">The sequence shown here is derived from an EMBL/GenBank/DDBJ whole genome shotgun (WGS) entry which is preliminary data.</text>
</comment>
<evidence type="ECO:0000256" key="14">
    <source>
        <dbReference type="HAMAP-Rule" id="MF_01398"/>
    </source>
</evidence>
<dbReference type="EMBL" id="BSTI01000003">
    <property type="protein sequence ID" value="GLY65249.1"/>
    <property type="molecule type" value="Genomic_DNA"/>
</dbReference>
<dbReference type="Proteomes" id="UP001165136">
    <property type="component" value="Unassembled WGS sequence"/>
</dbReference>
<name>A0A9W6QXA4_9PSEU</name>
<keyword evidence="16" id="KW-0175">Coiled coil</keyword>
<dbReference type="GO" id="GO:0046933">
    <property type="term" value="F:proton-transporting ATP synthase activity, rotational mechanism"/>
    <property type="evidence" value="ECO:0007669"/>
    <property type="project" value="UniProtKB-UniRule"/>
</dbReference>
<dbReference type="PANTHER" id="PTHR33445:SF1">
    <property type="entry name" value="ATP SYNTHASE SUBUNIT B"/>
    <property type="match status" value="1"/>
</dbReference>
<accession>A0A9W6QXA4</accession>
<evidence type="ECO:0000256" key="4">
    <source>
        <dbReference type="ARBA" id="ARBA00022475"/>
    </source>
</evidence>
<dbReference type="GO" id="GO:0005886">
    <property type="term" value="C:plasma membrane"/>
    <property type="evidence" value="ECO:0007669"/>
    <property type="project" value="UniProtKB-SubCell"/>
</dbReference>
<evidence type="ECO:0000256" key="16">
    <source>
        <dbReference type="SAM" id="Coils"/>
    </source>
</evidence>
<dbReference type="CDD" id="cd06503">
    <property type="entry name" value="ATP-synt_Fo_b"/>
    <property type="match status" value="1"/>
</dbReference>
<reference evidence="17" key="1">
    <citation type="submission" date="2023-03" db="EMBL/GenBank/DDBJ databases">
        <title>Amycolatopsis taiwanensis NBRC 103393.</title>
        <authorList>
            <person name="Ichikawa N."/>
            <person name="Sato H."/>
            <person name="Tonouchi N."/>
        </authorList>
    </citation>
    <scope>NUCLEOTIDE SEQUENCE</scope>
    <source>
        <strain evidence="17">NBRC 103393</strain>
    </source>
</reference>
<evidence type="ECO:0000256" key="7">
    <source>
        <dbReference type="ARBA" id="ARBA00022781"/>
    </source>
</evidence>
<comment type="similarity">
    <text evidence="2 14 15">Belongs to the ATPase B chain family.</text>
</comment>
<dbReference type="RefSeq" id="WP_063628955.1">
    <property type="nucleotide sequence ID" value="NZ_BSTI01000003.1"/>
</dbReference>
<dbReference type="NCBIfam" id="TIGR01144">
    <property type="entry name" value="ATP_synt_b"/>
    <property type="match status" value="1"/>
</dbReference>
<dbReference type="GO" id="GO:0045259">
    <property type="term" value="C:proton-transporting ATP synthase complex"/>
    <property type="evidence" value="ECO:0007669"/>
    <property type="project" value="UniProtKB-KW"/>
</dbReference>
<evidence type="ECO:0000256" key="9">
    <source>
        <dbReference type="ARBA" id="ARBA00023065"/>
    </source>
</evidence>
<dbReference type="Gene3D" id="1.20.5.620">
    <property type="entry name" value="F1F0 ATP synthase subunit B, membrane domain"/>
    <property type="match status" value="1"/>
</dbReference>